<evidence type="ECO:0000313" key="2">
    <source>
        <dbReference type="EMBL" id="EFV13894.1"/>
    </source>
</evidence>
<gene>
    <name evidence="2" type="ORF">HMPREF9336_01223</name>
</gene>
<dbReference type="STRING" id="679197.HMPREF9336_01223"/>
<dbReference type="RefSeq" id="WP_007468814.1">
    <property type="nucleotide sequence ID" value="NZ_KI391954.1"/>
</dbReference>
<organism evidence="2 3">
    <name type="scientific">Segniliparus rugosus (strain ATCC BAA-974 / DSM 45345 / CCUG 50838 / CIP 108380 / JCM 13579 / CDC 945)</name>
    <dbReference type="NCBI Taxonomy" id="679197"/>
    <lineage>
        <taxon>Bacteria</taxon>
        <taxon>Bacillati</taxon>
        <taxon>Actinomycetota</taxon>
        <taxon>Actinomycetes</taxon>
        <taxon>Mycobacteriales</taxon>
        <taxon>Segniliparaceae</taxon>
        <taxon>Segniliparus</taxon>
    </lineage>
</organism>
<evidence type="ECO:0000256" key="1">
    <source>
        <dbReference type="SAM" id="Phobius"/>
    </source>
</evidence>
<dbReference type="HOGENOM" id="CLU_051636_0_0_11"/>
<dbReference type="Proteomes" id="UP000004816">
    <property type="component" value="Unassembled WGS sequence"/>
</dbReference>
<keyword evidence="1" id="KW-0472">Membrane</keyword>
<evidence type="ECO:0008006" key="4">
    <source>
        <dbReference type="Google" id="ProtNLM"/>
    </source>
</evidence>
<accession>E5XP02</accession>
<dbReference type="EMBL" id="ACZI02000003">
    <property type="protein sequence ID" value="EFV13894.1"/>
    <property type="molecule type" value="Genomic_DNA"/>
</dbReference>
<reference evidence="2 3" key="1">
    <citation type="journal article" date="2011" name="Stand. Genomic Sci.">
        <title>High quality draft genome sequence of Segniliparus rugosus CDC 945(T)= (ATCC BAA-974(T)).</title>
        <authorList>
            <person name="Earl A.M."/>
            <person name="Desjardins C.A."/>
            <person name="Fitzgerald M.G."/>
            <person name="Arachchi H.M."/>
            <person name="Zeng Q."/>
            <person name="Mehta T."/>
            <person name="Griggs A."/>
            <person name="Birren B.W."/>
            <person name="Toney N.C."/>
            <person name="Carr J."/>
            <person name="Posey J."/>
            <person name="Butler W.R."/>
        </authorList>
    </citation>
    <scope>NUCLEOTIDE SEQUENCE [LARGE SCALE GENOMIC DNA]</scope>
    <source>
        <strain evidence="3">ATCC BAA-974 / DSM 45345 / CCUG 50838 / CIP 108380 / JCM 13579 / CDC 945</strain>
    </source>
</reference>
<protein>
    <recommendedName>
        <fullName evidence="4">Metal-dependent hydrolase</fullName>
    </recommendedName>
</protein>
<keyword evidence="1" id="KW-0812">Transmembrane</keyword>
<dbReference type="Pfam" id="PF10118">
    <property type="entry name" value="Metal_hydrol"/>
    <property type="match status" value="1"/>
</dbReference>
<dbReference type="PIRSF" id="PIRSF007580">
    <property type="entry name" value="UCP07580"/>
    <property type="match status" value="1"/>
</dbReference>
<dbReference type="InterPro" id="IPR016516">
    <property type="entry name" value="UCP07580"/>
</dbReference>
<dbReference type="OrthoDB" id="4760165at2"/>
<dbReference type="PANTHER" id="PTHR39456:SF1">
    <property type="entry name" value="METAL-DEPENDENT HYDROLASE"/>
    <property type="match status" value="1"/>
</dbReference>
<proteinExistence type="predicted"/>
<dbReference type="AlphaFoldDB" id="E5XP02"/>
<comment type="caution">
    <text evidence="2">The sequence shown here is derived from an EMBL/GenBank/DDBJ whole genome shotgun (WGS) entry which is preliminary data.</text>
</comment>
<dbReference type="PANTHER" id="PTHR39456">
    <property type="entry name" value="METAL-DEPENDENT HYDROLASE"/>
    <property type="match status" value="1"/>
</dbReference>
<dbReference type="eggNOG" id="COG3687">
    <property type="taxonomic scope" value="Bacteria"/>
</dbReference>
<keyword evidence="3" id="KW-1185">Reference proteome</keyword>
<evidence type="ECO:0000313" key="3">
    <source>
        <dbReference type="Proteomes" id="UP000004816"/>
    </source>
</evidence>
<name>E5XP02_SEGRC</name>
<feature type="transmembrane region" description="Helical" evidence="1">
    <location>
        <begin position="210"/>
        <end position="230"/>
    </location>
</feature>
<sequence>MPSPTPKSATLPKVRRIAFPFGKPKPMNKHFMKGNIPFSHLLALLSYSFPPGEEFFIRAVRRFSGEITDPVLKKRAAGFVGQEAMHSQQHSVLNEKLLELGYSKTVYNITMIGGRALERVERFTDEHAIPGIKWFHLGLLAATAAGEHFTSVAAERILGHDDVQEILSDPEVRNLMNWHAFEEMEHKSVAFDVYKAAGGPEWLRIAALRFWAATMYPLITLAVLFSIIMSDTAALLHPARLVRETADVYRSALVKDILGKFKPFYKRGFHPDDIDTNELLEKWSAQLFGEQGALVGHLK</sequence>
<keyword evidence="1" id="KW-1133">Transmembrane helix</keyword>